<feature type="domain" description="RRM" evidence="4">
    <location>
        <begin position="218"/>
        <end position="312"/>
    </location>
</feature>
<feature type="region of interest" description="Disordered" evidence="3">
    <location>
        <begin position="17"/>
        <end position="72"/>
    </location>
</feature>
<gene>
    <name evidence="5" type="ORF">PSNMU_V1.4_AUG-EV-PASAV3_0036820</name>
</gene>
<feature type="region of interest" description="Disordered" evidence="3">
    <location>
        <begin position="299"/>
        <end position="339"/>
    </location>
</feature>
<dbReference type="InterPro" id="IPR035979">
    <property type="entry name" value="RBD_domain_sf"/>
</dbReference>
<dbReference type="Gene3D" id="3.30.70.330">
    <property type="match status" value="1"/>
</dbReference>
<feature type="compositionally biased region" description="Low complexity" evidence="3">
    <location>
        <begin position="28"/>
        <end position="67"/>
    </location>
</feature>
<feature type="compositionally biased region" description="Low complexity" evidence="3">
    <location>
        <begin position="178"/>
        <end position="190"/>
    </location>
</feature>
<keyword evidence="1 2" id="KW-0694">RNA-binding</keyword>
<dbReference type="Proteomes" id="UP000291116">
    <property type="component" value="Unassembled WGS sequence"/>
</dbReference>
<proteinExistence type="predicted"/>
<dbReference type="InterPro" id="IPR012677">
    <property type="entry name" value="Nucleotide-bd_a/b_plait_sf"/>
</dbReference>
<dbReference type="InterPro" id="IPR000504">
    <property type="entry name" value="RRM_dom"/>
</dbReference>
<protein>
    <recommendedName>
        <fullName evidence="4">RRM domain-containing protein</fullName>
    </recommendedName>
</protein>
<accession>A0A448Z456</accession>
<dbReference type="SUPFAM" id="SSF54928">
    <property type="entry name" value="RNA-binding domain, RBD"/>
    <property type="match status" value="1"/>
</dbReference>
<evidence type="ECO:0000256" key="1">
    <source>
        <dbReference type="ARBA" id="ARBA00022884"/>
    </source>
</evidence>
<reference evidence="5 6" key="1">
    <citation type="submission" date="2019-01" db="EMBL/GenBank/DDBJ databases">
        <authorList>
            <person name="Ferrante I. M."/>
        </authorList>
    </citation>
    <scope>NUCLEOTIDE SEQUENCE [LARGE SCALE GENOMIC DNA]</scope>
    <source>
        <strain evidence="5 6">B856</strain>
    </source>
</reference>
<dbReference type="OrthoDB" id="1749473at2759"/>
<dbReference type="EMBL" id="CAACVS010000108">
    <property type="protein sequence ID" value="VEU36907.1"/>
    <property type="molecule type" value="Genomic_DNA"/>
</dbReference>
<dbReference type="PROSITE" id="PS50102">
    <property type="entry name" value="RRM"/>
    <property type="match status" value="1"/>
</dbReference>
<evidence type="ECO:0000313" key="6">
    <source>
        <dbReference type="Proteomes" id="UP000291116"/>
    </source>
</evidence>
<dbReference type="GO" id="GO:0003729">
    <property type="term" value="F:mRNA binding"/>
    <property type="evidence" value="ECO:0007669"/>
    <property type="project" value="InterPro"/>
</dbReference>
<organism evidence="5 6">
    <name type="scientific">Pseudo-nitzschia multistriata</name>
    <dbReference type="NCBI Taxonomy" id="183589"/>
    <lineage>
        <taxon>Eukaryota</taxon>
        <taxon>Sar</taxon>
        <taxon>Stramenopiles</taxon>
        <taxon>Ochrophyta</taxon>
        <taxon>Bacillariophyta</taxon>
        <taxon>Bacillariophyceae</taxon>
        <taxon>Bacillariophycidae</taxon>
        <taxon>Bacillariales</taxon>
        <taxon>Bacillariaceae</taxon>
        <taxon>Pseudo-nitzschia</taxon>
    </lineage>
</organism>
<dbReference type="AlphaFoldDB" id="A0A448Z456"/>
<evidence type="ECO:0000313" key="5">
    <source>
        <dbReference type="EMBL" id="VEU36907.1"/>
    </source>
</evidence>
<feature type="compositionally biased region" description="Pro residues" evidence="3">
    <location>
        <begin position="146"/>
        <end position="159"/>
    </location>
</feature>
<evidence type="ECO:0000256" key="2">
    <source>
        <dbReference type="PROSITE-ProRule" id="PRU00176"/>
    </source>
</evidence>
<sequence>MADDDLDEFFDEIEEAEAEVAANTGQGTETATETATETEPTTATETETATAPATSTEPATTTTAPADCPAPPPCKRIKVAVASAPARRAVVAASAAASGSTPGLQRPPLSLSLLSEGRAPTQATLVAPPPPSGQGNHYFGPAPVRDMPPLPPGPMPPPLNMDRPTAGSSADPQERSHPSAVASRAAASAKTRSKPVVRSAAGKSWVDPTLADWPEGDFRIFVGNLGGDVSDQVFDHYFRSRYPSVALTKIVREASSSRQGGNANANANANAGASKGYGFVSFLEPMDCARAIREQDQQWLGSRPIRVKRSDWKDRNKTTVEKKQRREDKRRRRRNGGGR</sequence>
<dbReference type="PANTHER" id="PTHR47640:SF11">
    <property type="entry name" value="RNA-BINDING PROTEIN 42"/>
    <property type="match status" value="1"/>
</dbReference>
<dbReference type="InterPro" id="IPR050825">
    <property type="entry name" value="RBM42_RBP45_47-like"/>
</dbReference>
<evidence type="ECO:0000259" key="4">
    <source>
        <dbReference type="PROSITE" id="PS50102"/>
    </source>
</evidence>
<feature type="compositionally biased region" description="Basic and acidic residues" evidence="3">
    <location>
        <begin position="308"/>
        <end position="327"/>
    </location>
</feature>
<dbReference type="SMART" id="SM00360">
    <property type="entry name" value="RRM"/>
    <property type="match status" value="1"/>
</dbReference>
<evidence type="ECO:0000256" key="3">
    <source>
        <dbReference type="SAM" id="MobiDB-lite"/>
    </source>
</evidence>
<feature type="compositionally biased region" description="Basic residues" evidence="3">
    <location>
        <begin position="328"/>
        <end position="339"/>
    </location>
</feature>
<keyword evidence="6" id="KW-1185">Reference proteome</keyword>
<dbReference type="PANTHER" id="PTHR47640">
    <property type="entry name" value="TRNA SELENOCYSTEINE 1-ASSOCIATED PROTEIN 1-RELATED-RELATED"/>
    <property type="match status" value="1"/>
</dbReference>
<name>A0A448Z456_9STRA</name>
<feature type="region of interest" description="Disordered" evidence="3">
    <location>
        <begin position="122"/>
        <end position="204"/>
    </location>
</feature>